<dbReference type="Proteomes" id="UP000005413">
    <property type="component" value="Unassembled WGS sequence"/>
</dbReference>
<protein>
    <submittedName>
        <fullName evidence="1">Uncharacterized protein</fullName>
    </submittedName>
</protein>
<comment type="caution">
    <text evidence="1">The sequence shown here is derived from an EMBL/GenBank/DDBJ whole genome shotgun (WGS) entry which is preliminary data.</text>
</comment>
<accession>G5JKE0</accession>
<evidence type="ECO:0000313" key="1">
    <source>
        <dbReference type="EMBL" id="EHJ07364.1"/>
    </source>
</evidence>
<name>G5JKE0_9STAP</name>
<keyword evidence="2" id="KW-1185">Reference proteome</keyword>
<sequence>GVGALKMLILDVYDMNNFNITMIKLTCTFH</sequence>
<dbReference type="EMBL" id="AEUN01000481">
    <property type="protein sequence ID" value="EHJ07364.1"/>
    <property type="molecule type" value="Genomic_DNA"/>
</dbReference>
<dbReference type="AlphaFoldDB" id="G5JKE0"/>
<gene>
    <name evidence="1" type="ORF">SS7213T_09759</name>
</gene>
<evidence type="ECO:0000313" key="2">
    <source>
        <dbReference type="Proteomes" id="UP000005413"/>
    </source>
</evidence>
<feature type="non-terminal residue" evidence="1">
    <location>
        <position position="1"/>
    </location>
</feature>
<organism evidence="1 2">
    <name type="scientific">Staphylococcus simiae CCM 7213 = CCUG 51256</name>
    <dbReference type="NCBI Taxonomy" id="911238"/>
    <lineage>
        <taxon>Bacteria</taxon>
        <taxon>Bacillati</taxon>
        <taxon>Bacillota</taxon>
        <taxon>Bacilli</taxon>
        <taxon>Bacillales</taxon>
        <taxon>Staphylococcaceae</taxon>
        <taxon>Staphylococcus</taxon>
    </lineage>
</organism>
<proteinExistence type="predicted"/>
<reference evidence="1 2" key="1">
    <citation type="journal article" date="2012" name="BMC Genomics">
        <title>Comparative genomic analysis of the genus Staphylococcus including Staphylococcus aureus and its newly described sister species Staphylococcus simiae.</title>
        <authorList>
            <person name="Suzuki H."/>
            <person name="Lefebure T."/>
            <person name="Pavinski Bitar P."/>
            <person name="Stanhope M.J."/>
        </authorList>
    </citation>
    <scope>NUCLEOTIDE SEQUENCE [LARGE SCALE GENOMIC DNA]</scope>
    <source>
        <strain evidence="1 2">CCM 7213</strain>
    </source>
</reference>